<dbReference type="InterPro" id="IPR050128">
    <property type="entry name" value="Sulfate_adenylyltrnsfr_sub2"/>
</dbReference>
<dbReference type="STRING" id="697581.TCARB_0023"/>
<reference evidence="3" key="1">
    <citation type="book" date="2010" name="EXTREMOPHILES" publisher="0:0-0">
        <title>Complete genome sequences of ten hyperthermophilic archaea reveal their metabolic capabilities and possible ecological roles.</title>
        <editorList>
            <person name="?"/>
        </editorList>
        <authorList>
            <person name="Ravin N.V."/>
            <person name="Mardanov A.V."/>
            <person name="Bonch-Osmolovskaya E.A."/>
            <person name="Skryabin K.G."/>
        </authorList>
    </citation>
    <scope>NUCLEOTIDE SEQUENCE [LARGE SCALE GENOMIC DNA]</scope>
    <source>
        <strain evidence="3">1505</strain>
    </source>
</reference>
<dbReference type="Pfam" id="PF01507">
    <property type="entry name" value="PAPS_reduct"/>
    <property type="match status" value="1"/>
</dbReference>
<dbReference type="SUPFAM" id="SSF54862">
    <property type="entry name" value="4Fe-4S ferredoxins"/>
    <property type="match status" value="1"/>
</dbReference>
<dbReference type="PROSITE" id="PS51379">
    <property type="entry name" value="4FE4S_FER_2"/>
    <property type="match status" value="2"/>
</dbReference>
<dbReference type="InterPro" id="IPR014729">
    <property type="entry name" value="Rossmann-like_a/b/a_fold"/>
</dbReference>
<protein>
    <submittedName>
        <fullName evidence="2">PUA-PAPS reductase like fusion</fullName>
    </submittedName>
</protein>
<dbReference type="Proteomes" id="UP000266720">
    <property type="component" value="Chromosome"/>
</dbReference>
<dbReference type="CDD" id="cd23947">
    <property type="entry name" value="PAPS_reductase-like_YbdN"/>
    <property type="match status" value="1"/>
</dbReference>
<dbReference type="PANTHER" id="PTHR43196">
    <property type="entry name" value="SULFATE ADENYLYLTRANSFERASE SUBUNIT 2"/>
    <property type="match status" value="1"/>
</dbReference>
<evidence type="ECO:0000313" key="2">
    <source>
        <dbReference type="EMBL" id="AJB41101.1"/>
    </source>
</evidence>
<dbReference type="InterPro" id="IPR017896">
    <property type="entry name" value="4Fe4S_Fe-S-bd"/>
</dbReference>
<dbReference type="AlphaFoldDB" id="A0A3G1A764"/>
<organism evidence="2 3">
    <name type="scientific">Thermofilum adornatum 1505</name>
    <dbReference type="NCBI Taxonomy" id="697581"/>
    <lineage>
        <taxon>Archaea</taxon>
        <taxon>Thermoproteota</taxon>
        <taxon>Thermoprotei</taxon>
        <taxon>Thermofilales</taxon>
        <taxon>Thermofilaceae</taxon>
        <taxon>Thermofilum</taxon>
    </lineage>
</organism>
<dbReference type="InterPro" id="IPR017900">
    <property type="entry name" value="4Fe4S_Fe_S_CS"/>
</dbReference>
<proteinExistence type="predicted"/>
<sequence length="609" mass="69862">MTGRSKFEVLKTHSARLWWSLENNSPFISKPSSGMFTEVRLTPPGDARPLVGYYYKFVWEIIEGYFYPSKPPLPKRKTILLNKVPYPDYAEEVILDGQVVGHIFYDLKQRRFRFKPLYFLVEESVKNRHGYYAVVDLPRLSRGFTIKEDSILSSNLPASDRDEYIMLGTANGRYYGIGVRVRSNRIYTLKSWLAKPSSWLDKDPSMLEVVKFNEAALREKEEEAIRFIRSLKEKYNLPVFVSLSGGKDSLVTLHLAIKALGQENVTAIFNNTGLEFDETVEFARKVAEHYGVDFIEADAGDNFWRGLEIMGPPARDYRWCCKVTKFSVLARTLKSAFPGGAISLVGQRKYESSARAMSPRIWRNEWLPSIIAASPIQDWTALDIWLYIFLEKLPVNKLYYVGFDRLGCWLCPATELGEIEIAKKAKPELYRKWENYLKSYAEKHGLPSEWVDCGLWRWLQPPKDILKECPASYKDQRGAQYQVSKKEDKLEFILLARPTTKLVPEKLLNLTISSPTIKLKKVQVEDNKLVIEPERVLTPRDVETLERVFMRAYYCAGCLECASNCPVGAISIDEKNGGIKINNDACKQCSLCNLKCPIAEYTLKTRGQS</sequence>
<dbReference type="NCBIfam" id="NF010367">
    <property type="entry name" value="PRK13795.1-2"/>
    <property type="match status" value="1"/>
</dbReference>
<dbReference type="InterPro" id="IPR002500">
    <property type="entry name" value="PAPS_reduct_dom"/>
</dbReference>
<evidence type="ECO:0000259" key="1">
    <source>
        <dbReference type="PROSITE" id="PS51379"/>
    </source>
</evidence>
<dbReference type="KEGG" id="tcb:TCARB_0023"/>
<dbReference type="SUPFAM" id="SSF52402">
    <property type="entry name" value="Adenine nucleotide alpha hydrolases-like"/>
    <property type="match status" value="1"/>
</dbReference>
<evidence type="ECO:0000313" key="3">
    <source>
        <dbReference type="Proteomes" id="UP000266720"/>
    </source>
</evidence>
<feature type="domain" description="4Fe-4S ferredoxin-type" evidence="1">
    <location>
        <begin position="577"/>
        <end position="606"/>
    </location>
</feature>
<dbReference type="Pfam" id="PF13237">
    <property type="entry name" value="Fer4_10"/>
    <property type="match status" value="1"/>
</dbReference>
<dbReference type="Gene3D" id="3.30.70.20">
    <property type="match status" value="1"/>
</dbReference>
<dbReference type="EMBL" id="CP007493">
    <property type="protein sequence ID" value="AJB41101.1"/>
    <property type="molecule type" value="Genomic_DNA"/>
</dbReference>
<name>A0A3G1A764_9CREN</name>
<accession>A0A3G1A764</accession>
<dbReference type="GeneID" id="25405492"/>
<dbReference type="RefSeq" id="WP_052886366.1">
    <property type="nucleotide sequence ID" value="NZ_CP007493.1"/>
</dbReference>
<dbReference type="PROSITE" id="PS00198">
    <property type="entry name" value="4FE4S_FER_1"/>
    <property type="match status" value="1"/>
</dbReference>
<feature type="domain" description="4Fe-4S ferredoxin-type" evidence="1">
    <location>
        <begin position="546"/>
        <end position="575"/>
    </location>
</feature>
<gene>
    <name evidence="2" type="ORF">TCARB_0023</name>
</gene>
<dbReference type="Gene3D" id="3.40.50.620">
    <property type="entry name" value="HUPs"/>
    <property type="match status" value="1"/>
</dbReference>
<dbReference type="PANTHER" id="PTHR43196:SF2">
    <property type="entry name" value="PHOSPHOADENOSINE PHOSPHOSULFATE REDUCTASE"/>
    <property type="match status" value="1"/>
</dbReference>
<dbReference type="GO" id="GO:0016491">
    <property type="term" value="F:oxidoreductase activity"/>
    <property type="evidence" value="ECO:0007669"/>
    <property type="project" value="UniProtKB-ARBA"/>
</dbReference>